<accession>X1R697</accession>
<feature type="non-terminal residue" evidence="1">
    <location>
        <position position="1"/>
    </location>
</feature>
<evidence type="ECO:0000313" key="1">
    <source>
        <dbReference type="EMBL" id="GAI58660.1"/>
    </source>
</evidence>
<gene>
    <name evidence="1" type="ORF">S06H3_55698</name>
</gene>
<dbReference type="EMBL" id="BARV01035733">
    <property type="protein sequence ID" value="GAI58660.1"/>
    <property type="molecule type" value="Genomic_DNA"/>
</dbReference>
<sequence>RENLDEKVKKDILLILRFFKDKEFELAYERLQNLEHHNEFSKRFKKDFKTAILFAEGDYYGALESVIQRYEDLPLGDIRYRWDIAYIIYFMRRSLGLMDAEKIVFKLREKYNRSDISYVWMAIHPKALERLLDSDLYPYQSLHEKQLKILEYVIDKYPNDAFLDHAIQL</sequence>
<name>X1R697_9ZZZZ</name>
<comment type="caution">
    <text evidence="1">The sequence shown here is derived from an EMBL/GenBank/DDBJ whole genome shotgun (WGS) entry which is preliminary data.</text>
</comment>
<proteinExistence type="predicted"/>
<dbReference type="AlphaFoldDB" id="X1R697"/>
<organism evidence="1">
    <name type="scientific">marine sediment metagenome</name>
    <dbReference type="NCBI Taxonomy" id="412755"/>
    <lineage>
        <taxon>unclassified sequences</taxon>
        <taxon>metagenomes</taxon>
        <taxon>ecological metagenomes</taxon>
    </lineage>
</organism>
<protein>
    <submittedName>
        <fullName evidence="1">Uncharacterized protein</fullName>
    </submittedName>
</protein>
<reference evidence="1" key="1">
    <citation type="journal article" date="2014" name="Front. Microbiol.">
        <title>High frequency of phylogenetically diverse reductive dehalogenase-homologous genes in deep subseafloor sedimentary metagenomes.</title>
        <authorList>
            <person name="Kawai M."/>
            <person name="Futagami T."/>
            <person name="Toyoda A."/>
            <person name="Takaki Y."/>
            <person name="Nishi S."/>
            <person name="Hori S."/>
            <person name="Arai W."/>
            <person name="Tsubouchi T."/>
            <person name="Morono Y."/>
            <person name="Uchiyama I."/>
            <person name="Ito T."/>
            <person name="Fujiyama A."/>
            <person name="Inagaki F."/>
            <person name="Takami H."/>
        </authorList>
    </citation>
    <scope>NUCLEOTIDE SEQUENCE</scope>
    <source>
        <strain evidence="1">Expedition CK06-06</strain>
    </source>
</reference>